<dbReference type="PANTHER" id="PTHR31973">
    <property type="entry name" value="POLYPROTEIN, PUTATIVE-RELATED"/>
    <property type="match status" value="1"/>
</dbReference>
<proteinExistence type="predicted"/>
<protein>
    <recommendedName>
        <fullName evidence="1">MULE transposase domain-containing protein</fullName>
    </recommendedName>
</protein>
<dbReference type="InterPro" id="IPR018289">
    <property type="entry name" value="MULE_transposase_dom"/>
</dbReference>
<gene>
    <name evidence="2" type="ORF">Dsin_010791</name>
</gene>
<comment type="caution">
    <text evidence="2">The sequence shown here is derived from an EMBL/GenBank/DDBJ whole genome shotgun (WGS) entry which is preliminary data.</text>
</comment>
<dbReference type="Pfam" id="PF10551">
    <property type="entry name" value="MULE"/>
    <property type="match status" value="1"/>
</dbReference>
<feature type="domain" description="MULE transposase" evidence="1">
    <location>
        <begin position="4"/>
        <end position="99"/>
    </location>
</feature>
<name>A0AAE0AT63_9ROSI</name>
<evidence type="ECO:0000313" key="3">
    <source>
        <dbReference type="Proteomes" id="UP001281410"/>
    </source>
</evidence>
<dbReference type="EMBL" id="JANJYJ010000003">
    <property type="protein sequence ID" value="KAK3223766.1"/>
    <property type="molecule type" value="Genomic_DNA"/>
</dbReference>
<dbReference type="PANTHER" id="PTHR31973:SF187">
    <property type="entry name" value="MUTATOR TRANSPOSASE MUDRA PROTEIN"/>
    <property type="match status" value="1"/>
</dbReference>
<sequence>MGILGLDGCFIKGYHIGQLLTAIGVDPNNQLYPVTYALVEFECRDTYEWFLELLGKDLEINNSYGIVWIIDKQRWLIDAIAQMFPNSEHRFCVKHMYNNFKSEHKDLLCKQIL</sequence>
<dbReference type="Proteomes" id="UP001281410">
    <property type="component" value="Unassembled WGS sequence"/>
</dbReference>
<accession>A0AAE0AT63</accession>
<reference evidence="2" key="1">
    <citation type="journal article" date="2023" name="Plant J.">
        <title>Genome sequences and population genomics provide insights into the demographic history, inbreeding, and mutation load of two 'living fossil' tree species of Dipteronia.</title>
        <authorList>
            <person name="Feng Y."/>
            <person name="Comes H.P."/>
            <person name="Chen J."/>
            <person name="Zhu S."/>
            <person name="Lu R."/>
            <person name="Zhang X."/>
            <person name="Li P."/>
            <person name="Qiu J."/>
            <person name="Olsen K.M."/>
            <person name="Qiu Y."/>
        </authorList>
    </citation>
    <scope>NUCLEOTIDE SEQUENCE</scope>
    <source>
        <strain evidence="2">NBL</strain>
    </source>
</reference>
<keyword evidence="3" id="KW-1185">Reference proteome</keyword>
<evidence type="ECO:0000259" key="1">
    <source>
        <dbReference type="Pfam" id="PF10551"/>
    </source>
</evidence>
<dbReference type="AlphaFoldDB" id="A0AAE0AT63"/>
<organism evidence="2 3">
    <name type="scientific">Dipteronia sinensis</name>
    <dbReference type="NCBI Taxonomy" id="43782"/>
    <lineage>
        <taxon>Eukaryota</taxon>
        <taxon>Viridiplantae</taxon>
        <taxon>Streptophyta</taxon>
        <taxon>Embryophyta</taxon>
        <taxon>Tracheophyta</taxon>
        <taxon>Spermatophyta</taxon>
        <taxon>Magnoliopsida</taxon>
        <taxon>eudicotyledons</taxon>
        <taxon>Gunneridae</taxon>
        <taxon>Pentapetalae</taxon>
        <taxon>rosids</taxon>
        <taxon>malvids</taxon>
        <taxon>Sapindales</taxon>
        <taxon>Sapindaceae</taxon>
        <taxon>Hippocastanoideae</taxon>
        <taxon>Acereae</taxon>
        <taxon>Dipteronia</taxon>
    </lineage>
</organism>
<evidence type="ECO:0000313" key="2">
    <source>
        <dbReference type="EMBL" id="KAK3223766.1"/>
    </source>
</evidence>